<accession>A0A1G5S635</accession>
<feature type="transmembrane region" description="Helical" evidence="1">
    <location>
        <begin position="197"/>
        <end position="217"/>
    </location>
</feature>
<dbReference type="EMBL" id="FMWL01000023">
    <property type="protein sequence ID" value="SCZ81783.1"/>
    <property type="molecule type" value="Genomic_DNA"/>
</dbReference>
<organism evidence="2 3">
    <name type="scientific">Acidaminobacter hydrogenoformans DSM 2784</name>
    <dbReference type="NCBI Taxonomy" id="1120920"/>
    <lineage>
        <taxon>Bacteria</taxon>
        <taxon>Bacillati</taxon>
        <taxon>Bacillota</taxon>
        <taxon>Clostridia</taxon>
        <taxon>Peptostreptococcales</taxon>
        <taxon>Acidaminobacteraceae</taxon>
        <taxon>Acidaminobacter</taxon>
    </lineage>
</organism>
<feature type="transmembrane region" description="Helical" evidence="1">
    <location>
        <begin position="21"/>
        <end position="40"/>
    </location>
</feature>
<dbReference type="OrthoDB" id="1803378at2"/>
<feature type="transmembrane region" description="Helical" evidence="1">
    <location>
        <begin position="309"/>
        <end position="327"/>
    </location>
</feature>
<keyword evidence="1" id="KW-1133">Transmembrane helix</keyword>
<feature type="transmembrane region" description="Helical" evidence="1">
    <location>
        <begin position="339"/>
        <end position="357"/>
    </location>
</feature>
<feature type="transmembrane region" description="Helical" evidence="1">
    <location>
        <begin position="52"/>
        <end position="72"/>
    </location>
</feature>
<dbReference type="STRING" id="1120920.SAMN03080599_03027"/>
<evidence type="ECO:0000313" key="2">
    <source>
        <dbReference type="EMBL" id="SCZ81783.1"/>
    </source>
</evidence>
<name>A0A1G5S635_9FIRM</name>
<proteinExistence type="predicted"/>
<feature type="transmembrane region" description="Helical" evidence="1">
    <location>
        <begin position="126"/>
        <end position="144"/>
    </location>
</feature>
<evidence type="ECO:0000313" key="3">
    <source>
        <dbReference type="Proteomes" id="UP000199208"/>
    </source>
</evidence>
<evidence type="ECO:0000256" key="1">
    <source>
        <dbReference type="SAM" id="Phobius"/>
    </source>
</evidence>
<dbReference type="RefSeq" id="WP_092592939.1">
    <property type="nucleotide sequence ID" value="NZ_FMWL01000023.1"/>
</dbReference>
<dbReference type="AlphaFoldDB" id="A0A1G5S635"/>
<reference evidence="2 3" key="1">
    <citation type="submission" date="2016-10" db="EMBL/GenBank/DDBJ databases">
        <authorList>
            <person name="de Groot N.N."/>
        </authorList>
    </citation>
    <scope>NUCLEOTIDE SEQUENCE [LARGE SCALE GENOMIC DNA]</scope>
    <source>
        <strain evidence="2 3">DSM 2784</strain>
    </source>
</reference>
<gene>
    <name evidence="2" type="ORF">SAMN03080599_03027</name>
</gene>
<feature type="transmembrane region" description="Helical" evidence="1">
    <location>
        <begin position="364"/>
        <end position="384"/>
    </location>
</feature>
<keyword evidence="3" id="KW-1185">Reference proteome</keyword>
<sequence>MNAFTRSISKVFKGAFGAFQAYPASIASAVGFAIVTMVRIQLDWPEQEAYNFLFNCLHLAFAVGAIFSLMTVTAARSKYNTEKAFLAANLLGAAAVVVTFLLLYFFGGSAPDRFADMIVRVSGLSAARVTVVIFISLMGFIVLASKPEEQSDFSRALLMTHKAFFIAAIYGAVMMSGTSAVAGAIQALLYRQMSYKVYQYLGTLVGFLTFTIFVGYFPDFRKGAVDERRETLQKQPRFIEVLFEFIMIPIALALTVVLLLWTGKTLMAGQGASFMQLSGIATSYAVGGTWLHIMVTHNTSSLAKFYRKVYPFAALLILAFEAWALIVQLGRYGMKTAEYAFLLVWIVAVAAAVLLILKKEKAHVLIVALICGAAVLSVLPVMGYHSVPVRAQLSRLEGLLVSENLLQEDQLVPAAQEPERPVREAITDAVTYLAYVEGAKLPVWFDEKLAQPAQFKAQLGFEQIWPEPEDIYGDYPQEVMNVALMLENGAFEIEDYRWAIRLQNYEGKYGGAATTEVEGERGTYEIDWITDQMSGMPTLEIRLNDQIILEESMRGYFDRISESYDLGQRNYNEATFEEMSHKLESDEVEVLLVFENVDFSVNVKEDAMRYWINLDVLYMREK</sequence>
<protein>
    <recommendedName>
        <fullName evidence="4">DUF4153 domain-containing protein</fullName>
    </recommendedName>
</protein>
<feature type="transmembrane region" description="Helical" evidence="1">
    <location>
        <begin position="238"/>
        <end position="262"/>
    </location>
</feature>
<keyword evidence="1" id="KW-0812">Transmembrane</keyword>
<feature type="transmembrane region" description="Helical" evidence="1">
    <location>
        <begin position="84"/>
        <end position="106"/>
    </location>
</feature>
<feature type="transmembrane region" description="Helical" evidence="1">
    <location>
        <begin position="274"/>
        <end position="297"/>
    </location>
</feature>
<evidence type="ECO:0008006" key="4">
    <source>
        <dbReference type="Google" id="ProtNLM"/>
    </source>
</evidence>
<feature type="transmembrane region" description="Helical" evidence="1">
    <location>
        <begin position="164"/>
        <end position="185"/>
    </location>
</feature>
<dbReference type="Proteomes" id="UP000199208">
    <property type="component" value="Unassembled WGS sequence"/>
</dbReference>
<keyword evidence="1" id="KW-0472">Membrane</keyword>